<proteinExistence type="predicted"/>
<dbReference type="AlphaFoldDB" id="A0A0S4J6H3"/>
<name>A0A0S4J6H3_BODSA</name>
<accession>A0A0S4J6H3</accession>
<sequence length="59" mass="6465">MKRKKVACFPLSGVLVLNQSSQVNVHSTFLARRPALPPRLPTSCISAPCVCNTCNHSRE</sequence>
<dbReference type="EMBL" id="CYKH01001082">
    <property type="protein sequence ID" value="CUG82662.1"/>
    <property type="molecule type" value="Genomic_DNA"/>
</dbReference>
<organism evidence="1 2">
    <name type="scientific">Bodo saltans</name>
    <name type="common">Flagellated protozoan</name>
    <dbReference type="NCBI Taxonomy" id="75058"/>
    <lineage>
        <taxon>Eukaryota</taxon>
        <taxon>Discoba</taxon>
        <taxon>Euglenozoa</taxon>
        <taxon>Kinetoplastea</taxon>
        <taxon>Metakinetoplastina</taxon>
        <taxon>Eubodonida</taxon>
        <taxon>Bodonidae</taxon>
        <taxon>Bodo</taxon>
    </lineage>
</organism>
<gene>
    <name evidence="1" type="ORF">BSAL_87230</name>
</gene>
<dbReference type="VEuPathDB" id="TriTrypDB:BSAL_87230"/>
<evidence type="ECO:0000313" key="2">
    <source>
        <dbReference type="Proteomes" id="UP000051952"/>
    </source>
</evidence>
<evidence type="ECO:0000313" key="1">
    <source>
        <dbReference type="EMBL" id="CUG82662.1"/>
    </source>
</evidence>
<protein>
    <submittedName>
        <fullName evidence="1">Uncharacterized protein</fullName>
    </submittedName>
</protein>
<keyword evidence="2" id="KW-1185">Reference proteome</keyword>
<reference evidence="2" key="1">
    <citation type="submission" date="2015-09" db="EMBL/GenBank/DDBJ databases">
        <authorList>
            <consortium name="Pathogen Informatics"/>
        </authorList>
    </citation>
    <scope>NUCLEOTIDE SEQUENCE [LARGE SCALE GENOMIC DNA]</scope>
    <source>
        <strain evidence="2">Lake Konstanz</strain>
    </source>
</reference>
<dbReference type="Proteomes" id="UP000051952">
    <property type="component" value="Unassembled WGS sequence"/>
</dbReference>